<dbReference type="PANTHER" id="PTHR10545:SF29">
    <property type="entry name" value="GH14572P-RELATED"/>
    <property type="match status" value="1"/>
</dbReference>
<proteinExistence type="inferred from homology"/>
<dbReference type="Proteomes" id="UP000520592">
    <property type="component" value="Unassembled WGS sequence"/>
</dbReference>
<gene>
    <name evidence="5" type="ORF">HX876_25875</name>
</gene>
<comment type="similarity">
    <text evidence="1">Belongs to the acetyltransferase family.</text>
</comment>
<dbReference type="PROSITE" id="PS51186">
    <property type="entry name" value="GNAT"/>
    <property type="match status" value="1"/>
</dbReference>
<dbReference type="InterPro" id="IPR051016">
    <property type="entry name" value="Diverse_Substrate_AcTransf"/>
</dbReference>
<keyword evidence="3" id="KW-0012">Acyltransferase</keyword>
<dbReference type="AlphaFoldDB" id="A0A7Y7YGF4"/>
<evidence type="ECO:0000313" key="6">
    <source>
        <dbReference type="Proteomes" id="UP000520592"/>
    </source>
</evidence>
<feature type="domain" description="N-acetyltransferase" evidence="4">
    <location>
        <begin position="3"/>
        <end position="154"/>
    </location>
</feature>
<evidence type="ECO:0000259" key="4">
    <source>
        <dbReference type="PROSITE" id="PS51186"/>
    </source>
</evidence>
<accession>A0A7Y7YGF4</accession>
<dbReference type="GO" id="GO:0008080">
    <property type="term" value="F:N-acetyltransferase activity"/>
    <property type="evidence" value="ECO:0007669"/>
    <property type="project" value="UniProtKB-ARBA"/>
</dbReference>
<reference evidence="5 6" key="1">
    <citation type="submission" date="2020-04" db="EMBL/GenBank/DDBJ databases">
        <title>Molecular characterization of pseudomonads from Agaricus bisporus reveal novel blotch 2 pathogens in Western Europe.</title>
        <authorList>
            <person name="Taparia T."/>
            <person name="Krijger M."/>
            <person name="Haynes E."/>
            <person name="Elpinstone J.G."/>
            <person name="Noble R."/>
            <person name="Van Der Wolf J."/>
        </authorList>
    </citation>
    <scope>NUCLEOTIDE SEQUENCE [LARGE SCALE GENOMIC DNA]</scope>
    <source>
        <strain evidence="5 6">IPO3737</strain>
    </source>
</reference>
<dbReference type="RefSeq" id="WP_177063245.1">
    <property type="nucleotide sequence ID" value="NZ_JACAPS010000055.1"/>
</dbReference>
<evidence type="ECO:0000256" key="1">
    <source>
        <dbReference type="ARBA" id="ARBA00008694"/>
    </source>
</evidence>
<dbReference type="EMBL" id="JACAQD010000035">
    <property type="protein sequence ID" value="NWC35803.1"/>
    <property type="molecule type" value="Genomic_DNA"/>
</dbReference>
<dbReference type="Pfam" id="PF00583">
    <property type="entry name" value="Acetyltransf_1"/>
    <property type="match status" value="1"/>
</dbReference>
<dbReference type="FunFam" id="3.40.630.30:FF:000064">
    <property type="entry name" value="GNAT family acetyltransferase"/>
    <property type="match status" value="1"/>
</dbReference>
<dbReference type="CDD" id="cd04301">
    <property type="entry name" value="NAT_SF"/>
    <property type="match status" value="1"/>
</dbReference>
<dbReference type="InterPro" id="IPR000182">
    <property type="entry name" value="GNAT_dom"/>
</dbReference>
<keyword evidence="2 5" id="KW-0808">Transferase</keyword>
<name>A0A7Y7YGF4_9PSED</name>
<dbReference type="InterPro" id="IPR016181">
    <property type="entry name" value="Acyl_CoA_acyltransferase"/>
</dbReference>
<sequence>MELHIRPARPSDAPQILAFITELADYERARQEVTATVQDIERTLFVEGAAAHALICSRGDQPIGFALYFFSYSTWLGRNGLYLEDLYISPEHRGVGAGKLLLQFLAREACNTGCGRFEWSVLDWNEPAIQFYQSIGAKPQPEWVRYRMEGDTLNAFAGLA</sequence>
<evidence type="ECO:0000313" key="5">
    <source>
        <dbReference type="EMBL" id="NWC35803.1"/>
    </source>
</evidence>
<dbReference type="PANTHER" id="PTHR10545">
    <property type="entry name" value="DIAMINE N-ACETYLTRANSFERASE"/>
    <property type="match status" value="1"/>
</dbReference>
<organism evidence="5 6">
    <name type="scientific">Pseudomonas gingeri</name>
    <dbReference type="NCBI Taxonomy" id="117681"/>
    <lineage>
        <taxon>Bacteria</taxon>
        <taxon>Pseudomonadati</taxon>
        <taxon>Pseudomonadota</taxon>
        <taxon>Gammaproteobacteria</taxon>
        <taxon>Pseudomonadales</taxon>
        <taxon>Pseudomonadaceae</taxon>
        <taxon>Pseudomonas</taxon>
    </lineage>
</organism>
<dbReference type="SUPFAM" id="SSF55729">
    <property type="entry name" value="Acyl-CoA N-acyltransferases (Nat)"/>
    <property type="match status" value="1"/>
</dbReference>
<comment type="caution">
    <text evidence="5">The sequence shown here is derived from an EMBL/GenBank/DDBJ whole genome shotgun (WGS) entry which is preliminary data.</text>
</comment>
<protein>
    <submittedName>
        <fullName evidence="5">GNAT family N-acetyltransferase</fullName>
    </submittedName>
</protein>
<evidence type="ECO:0000256" key="2">
    <source>
        <dbReference type="ARBA" id="ARBA00022679"/>
    </source>
</evidence>
<evidence type="ECO:0000256" key="3">
    <source>
        <dbReference type="ARBA" id="ARBA00023315"/>
    </source>
</evidence>
<dbReference type="Gene3D" id="3.40.630.30">
    <property type="match status" value="1"/>
</dbReference>